<proteinExistence type="predicted"/>
<feature type="compositionally biased region" description="Pro residues" evidence="1">
    <location>
        <begin position="170"/>
        <end position="183"/>
    </location>
</feature>
<evidence type="ECO:0000256" key="1">
    <source>
        <dbReference type="SAM" id="MobiDB-lite"/>
    </source>
</evidence>
<evidence type="ECO:0000313" key="3">
    <source>
        <dbReference type="Proteomes" id="UP000078544"/>
    </source>
</evidence>
<dbReference type="Proteomes" id="UP000078544">
    <property type="component" value="Unassembled WGS sequence"/>
</dbReference>
<sequence length="251" mass="27063">MSRTLSVPRKPKVAATGTEPAMYRFAAVPPSTVSRVEPPVLRSPPPCKTATSSLYSSPSSSSPSTPTSGVGADDAYENDFISGLPLYLAPYIIDKDPDKDRLHANVAAPKQSALEQPRRRVTPGRASRFTEVESFILTNKLRPSSGVSSNSSSLWSALRMGRRGSSRDVPPTPSVVPEPPRSKPVPCSAVSDNKPQVLDEPVCAVAEAHEEDHELGVFALDDKPFRTISVVIPEQALFDHDFFACFPSYSA</sequence>
<evidence type="ECO:0000313" key="2">
    <source>
        <dbReference type="EMBL" id="KZZ98539.1"/>
    </source>
</evidence>
<comment type="caution">
    <text evidence="2">The sequence shown here is derived from an EMBL/GenBank/DDBJ whole genome shotgun (WGS) entry which is preliminary data.</text>
</comment>
<feature type="region of interest" description="Disordered" evidence="1">
    <location>
        <begin position="32"/>
        <end position="75"/>
    </location>
</feature>
<keyword evidence="3" id="KW-1185">Reference proteome</keyword>
<accession>A0A168E8S3</accession>
<name>A0A168E8S3_9HYPO</name>
<organism evidence="2 3">
    <name type="scientific">Moelleriella libera RCEF 2490</name>
    <dbReference type="NCBI Taxonomy" id="1081109"/>
    <lineage>
        <taxon>Eukaryota</taxon>
        <taxon>Fungi</taxon>
        <taxon>Dikarya</taxon>
        <taxon>Ascomycota</taxon>
        <taxon>Pezizomycotina</taxon>
        <taxon>Sordariomycetes</taxon>
        <taxon>Hypocreomycetidae</taxon>
        <taxon>Hypocreales</taxon>
        <taxon>Clavicipitaceae</taxon>
        <taxon>Moelleriella</taxon>
    </lineage>
</organism>
<reference evidence="2 3" key="1">
    <citation type="journal article" date="2016" name="Genome Biol. Evol.">
        <title>Divergent and convergent evolution of fungal pathogenicity.</title>
        <authorList>
            <person name="Shang Y."/>
            <person name="Xiao G."/>
            <person name="Zheng P."/>
            <person name="Cen K."/>
            <person name="Zhan S."/>
            <person name="Wang C."/>
        </authorList>
    </citation>
    <scope>NUCLEOTIDE SEQUENCE [LARGE SCALE GENOMIC DNA]</scope>
    <source>
        <strain evidence="2 3">RCEF 2490</strain>
    </source>
</reference>
<feature type="compositionally biased region" description="Low complexity" evidence="1">
    <location>
        <begin position="51"/>
        <end position="68"/>
    </location>
</feature>
<dbReference type="EMBL" id="AZGY01000005">
    <property type="protein sequence ID" value="KZZ98539.1"/>
    <property type="molecule type" value="Genomic_DNA"/>
</dbReference>
<feature type="region of interest" description="Disordered" evidence="1">
    <location>
        <begin position="159"/>
        <end position="192"/>
    </location>
</feature>
<dbReference type="AlphaFoldDB" id="A0A168E8S3"/>
<protein>
    <submittedName>
        <fullName evidence="2">Uncharacterized protein</fullName>
    </submittedName>
</protein>
<gene>
    <name evidence="2" type="ORF">AAL_03057</name>
</gene>